<keyword evidence="2" id="KW-1003">Cell membrane</keyword>
<feature type="transmembrane region" description="Helical" evidence="6">
    <location>
        <begin position="248"/>
        <end position="270"/>
    </location>
</feature>
<evidence type="ECO:0000256" key="2">
    <source>
        <dbReference type="ARBA" id="ARBA00022475"/>
    </source>
</evidence>
<feature type="transmembrane region" description="Helical" evidence="6">
    <location>
        <begin position="131"/>
        <end position="149"/>
    </location>
</feature>
<evidence type="ECO:0000256" key="5">
    <source>
        <dbReference type="ARBA" id="ARBA00023136"/>
    </source>
</evidence>
<protein>
    <submittedName>
        <fullName evidence="8">DMT family transporter</fullName>
    </submittedName>
</protein>
<gene>
    <name evidence="8" type="ORF">ACFOOR_00205</name>
</gene>
<evidence type="ECO:0000256" key="6">
    <source>
        <dbReference type="SAM" id="Phobius"/>
    </source>
</evidence>
<keyword evidence="4 6" id="KW-1133">Transmembrane helix</keyword>
<feature type="transmembrane region" description="Helical" evidence="6">
    <location>
        <begin position="98"/>
        <end position="119"/>
    </location>
</feature>
<reference evidence="9" key="1">
    <citation type="journal article" date="2019" name="Int. J. Syst. Evol. Microbiol.">
        <title>The Global Catalogue of Microorganisms (GCM) 10K type strain sequencing project: providing services to taxonomists for standard genome sequencing and annotation.</title>
        <authorList>
            <consortium name="The Broad Institute Genomics Platform"/>
            <consortium name="The Broad Institute Genome Sequencing Center for Infectious Disease"/>
            <person name="Wu L."/>
            <person name="Ma J."/>
        </authorList>
    </citation>
    <scope>NUCLEOTIDE SEQUENCE [LARGE SCALE GENOMIC DNA]</scope>
    <source>
        <strain evidence="9">KCTC 52487</strain>
    </source>
</reference>
<dbReference type="InterPro" id="IPR037185">
    <property type="entry name" value="EmrE-like"/>
</dbReference>
<feature type="domain" description="EamA" evidence="7">
    <location>
        <begin position="157"/>
        <end position="293"/>
    </location>
</feature>
<feature type="transmembrane region" description="Helical" evidence="6">
    <location>
        <begin position="155"/>
        <end position="175"/>
    </location>
</feature>
<keyword evidence="3 6" id="KW-0812">Transmembrane</keyword>
<feature type="transmembrane region" description="Helical" evidence="6">
    <location>
        <begin position="276"/>
        <end position="294"/>
    </location>
</feature>
<proteinExistence type="predicted"/>
<sequence length="306" mass="31991">MAAKNTPLTLAQLIGGMATFGSATPVSKIVTQAMPVFVGSFLRVGIGALALAPLAWSKLGTIRAMSRGDWLRISVITLFGMFGFSALMLYGMSLVSGVAGAIVMSTAPAVTAAASMLFLGDHPTWRKLTAIALAVCGVLVLHLGGGSSGEAGGNLLLGTILVFAAVCCESVYTLVGKTASERVDPVLVAFLAAVIALPVFLPFAIWQWLSFDVSDVEPGAWMALLWYGAGTLALGSWLWYAGVKKAEGAVAAAFMGVMPASALILSYVLLGEPFRWVHLAGFAIVFAGVLVMSWEHARMSQDETDQ</sequence>
<organism evidence="8 9">
    <name type="scientific">Hyphobacterium vulgare</name>
    <dbReference type="NCBI Taxonomy" id="1736751"/>
    <lineage>
        <taxon>Bacteria</taxon>
        <taxon>Pseudomonadati</taxon>
        <taxon>Pseudomonadota</taxon>
        <taxon>Alphaproteobacteria</taxon>
        <taxon>Maricaulales</taxon>
        <taxon>Maricaulaceae</taxon>
        <taxon>Hyphobacterium</taxon>
    </lineage>
</organism>
<dbReference type="Proteomes" id="UP001595379">
    <property type="component" value="Unassembled WGS sequence"/>
</dbReference>
<comment type="subcellular location">
    <subcellularLocation>
        <location evidence="1">Cell membrane</location>
        <topology evidence="1">Multi-pass membrane protein</topology>
    </subcellularLocation>
</comment>
<dbReference type="PANTHER" id="PTHR32322:SF18">
    <property type="entry name" value="S-ADENOSYLMETHIONINE_S-ADENOSYLHOMOCYSTEINE TRANSPORTER"/>
    <property type="match status" value="1"/>
</dbReference>
<name>A0ABV6ZSX6_9PROT</name>
<feature type="domain" description="EamA" evidence="7">
    <location>
        <begin position="13"/>
        <end position="141"/>
    </location>
</feature>
<evidence type="ECO:0000313" key="9">
    <source>
        <dbReference type="Proteomes" id="UP001595379"/>
    </source>
</evidence>
<evidence type="ECO:0000256" key="4">
    <source>
        <dbReference type="ARBA" id="ARBA00022989"/>
    </source>
</evidence>
<comment type="caution">
    <text evidence="8">The sequence shown here is derived from an EMBL/GenBank/DDBJ whole genome shotgun (WGS) entry which is preliminary data.</text>
</comment>
<dbReference type="SUPFAM" id="SSF103481">
    <property type="entry name" value="Multidrug resistance efflux transporter EmrE"/>
    <property type="match status" value="2"/>
</dbReference>
<evidence type="ECO:0000256" key="1">
    <source>
        <dbReference type="ARBA" id="ARBA00004651"/>
    </source>
</evidence>
<feature type="transmembrane region" description="Helical" evidence="6">
    <location>
        <begin position="33"/>
        <end position="57"/>
    </location>
</feature>
<dbReference type="InterPro" id="IPR000620">
    <property type="entry name" value="EamA_dom"/>
</dbReference>
<dbReference type="EMBL" id="JBHRSV010000001">
    <property type="protein sequence ID" value="MFC2924520.1"/>
    <property type="molecule type" value="Genomic_DNA"/>
</dbReference>
<dbReference type="Pfam" id="PF00892">
    <property type="entry name" value="EamA"/>
    <property type="match status" value="2"/>
</dbReference>
<dbReference type="RefSeq" id="WP_343163765.1">
    <property type="nucleotide sequence ID" value="NZ_JBHRSV010000001.1"/>
</dbReference>
<dbReference type="InterPro" id="IPR050638">
    <property type="entry name" value="AA-Vitamin_Transporters"/>
</dbReference>
<feature type="transmembrane region" description="Helical" evidence="6">
    <location>
        <begin position="221"/>
        <end position="241"/>
    </location>
</feature>
<feature type="transmembrane region" description="Helical" evidence="6">
    <location>
        <begin position="187"/>
        <end position="209"/>
    </location>
</feature>
<feature type="transmembrane region" description="Helical" evidence="6">
    <location>
        <begin position="69"/>
        <end position="92"/>
    </location>
</feature>
<evidence type="ECO:0000259" key="7">
    <source>
        <dbReference type="Pfam" id="PF00892"/>
    </source>
</evidence>
<dbReference type="Gene3D" id="1.10.3730.20">
    <property type="match status" value="1"/>
</dbReference>
<keyword evidence="9" id="KW-1185">Reference proteome</keyword>
<keyword evidence="5 6" id="KW-0472">Membrane</keyword>
<evidence type="ECO:0000313" key="8">
    <source>
        <dbReference type="EMBL" id="MFC2924520.1"/>
    </source>
</evidence>
<evidence type="ECO:0000256" key="3">
    <source>
        <dbReference type="ARBA" id="ARBA00022692"/>
    </source>
</evidence>
<accession>A0ABV6ZSX6</accession>
<dbReference type="PANTHER" id="PTHR32322">
    <property type="entry name" value="INNER MEMBRANE TRANSPORTER"/>
    <property type="match status" value="1"/>
</dbReference>